<feature type="domain" description="HTH cro/C1-type" evidence="2">
    <location>
        <begin position="7"/>
        <end position="61"/>
    </location>
</feature>
<dbReference type="Gene3D" id="1.10.260.40">
    <property type="entry name" value="lambda repressor-like DNA-binding domains"/>
    <property type="match status" value="1"/>
</dbReference>
<dbReference type="GO" id="GO:0003677">
    <property type="term" value="F:DNA binding"/>
    <property type="evidence" value="ECO:0007669"/>
    <property type="project" value="UniProtKB-KW"/>
</dbReference>
<dbReference type="InterPro" id="IPR001387">
    <property type="entry name" value="Cro/C1-type_HTH"/>
</dbReference>
<name>H0UMX5_9BACT</name>
<keyword evidence="4" id="KW-1185">Reference proteome</keyword>
<reference evidence="3 4" key="1">
    <citation type="submission" date="2011-10" db="EMBL/GenBank/DDBJ databases">
        <title>The Noncontiguous Finished genome of Thermanaerovibrio velox DSM 12556.</title>
        <authorList>
            <consortium name="US DOE Joint Genome Institute (JGI-PGF)"/>
            <person name="Lucas S."/>
            <person name="Copeland A."/>
            <person name="Lapidus A."/>
            <person name="Glavina del Rio T."/>
            <person name="Dalin E."/>
            <person name="Tice H."/>
            <person name="Bruce D."/>
            <person name="Goodwin L."/>
            <person name="Pitluck S."/>
            <person name="Peters L."/>
            <person name="Mikhailova N."/>
            <person name="Teshima H."/>
            <person name="Kyrpides N."/>
            <person name="Mavromatis K."/>
            <person name="Ivanova N."/>
            <person name="Markowitz V."/>
            <person name="Cheng J.-F."/>
            <person name="Hugenholtz P."/>
            <person name="Woyke T."/>
            <person name="Wu D."/>
            <person name="Spring S."/>
            <person name="Brambilla E.-M."/>
            <person name="Klenk H.-P."/>
            <person name="Eisen J.A."/>
        </authorList>
    </citation>
    <scope>NUCLEOTIDE SEQUENCE [LARGE SCALE GENOMIC DNA]</scope>
    <source>
        <strain evidence="3 4">DSM 12556</strain>
    </source>
</reference>
<evidence type="ECO:0000313" key="3">
    <source>
        <dbReference type="EMBL" id="EHM10330.1"/>
    </source>
</evidence>
<dbReference type="PROSITE" id="PS50943">
    <property type="entry name" value="HTH_CROC1"/>
    <property type="match status" value="1"/>
</dbReference>
<dbReference type="PANTHER" id="PTHR46797">
    <property type="entry name" value="HTH-TYPE TRANSCRIPTIONAL REGULATOR"/>
    <property type="match status" value="1"/>
</dbReference>
<dbReference type="SMART" id="SM00530">
    <property type="entry name" value="HTH_XRE"/>
    <property type="match status" value="1"/>
</dbReference>
<dbReference type="Pfam" id="PF01381">
    <property type="entry name" value="HTH_3"/>
    <property type="match status" value="1"/>
</dbReference>
<dbReference type="CDD" id="cd00093">
    <property type="entry name" value="HTH_XRE"/>
    <property type="match status" value="1"/>
</dbReference>
<dbReference type="Proteomes" id="UP000005730">
    <property type="component" value="Chromosome"/>
</dbReference>
<dbReference type="GO" id="GO:0003700">
    <property type="term" value="F:DNA-binding transcription factor activity"/>
    <property type="evidence" value="ECO:0007669"/>
    <property type="project" value="TreeGrafter"/>
</dbReference>
<keyword evidence="1" id="KW-0238">DNA-binding</keyword>
<dbReference type="PANTHER" id="PTHR46797:SF1">
    <property type="entry name" value="METHYLPHOSPHONATE SYNTHASE"/>
    <property type="match status" value="1"/>
</dbReference>
<evidence type="ECO:0000313" key="4">
    <source>
        <dbReference type="Proteomes" id="UP000005730"/>
    </source>
</evidence>
<dbReference type="SUPFAM" id="SSF47413">
    <property type="entry name" value="lambda repressor-like DNA-binding domains"/>
    <property type="match status" value="1"/>
</dbReference>
<dbReference type="OrthoDB" id="9811208at2"/>
<dbReference type="HOGENOM" id="CLU_066192_4_0_0"/>
<evidence type="ECO:0000256" key="1">
    <source>
        <dbReference type="ARBA" id="ARBA00023125"/>
    </source>
</evidence>
<dbReference type="EMBL" id="CM001377">
    <property type="protein sequence ID" value="EHM10330.1"/>
    <property type="molecule type" value="Genomic_DNA"/>
</dbReference>
<dbReference type="eggNOG" id="COG1476">
    <property type="taxonomic scope" value="Bacteria"/>
</dbReference>
<accession>H0UMX5</accession>
<gene>
    <name evidence="3" type="ORF">TheveDRAFT_1208</name>
</gene>
<sequence length="120" mass="13744">MSLGMRVKTLRLAKGLTQQKLADMINVSRIYVQAIESNRRKPSMDLLERLAEALDATPADLMRAPCDGGGRMQLEEVLSSGEVEVWYRSRKLSPKDMKRIHRLVETVLEEWDEEEEGDRA</sequence>
<organism evidence="3 4">
    <name type="scientific">Thermanaerovibrio velox DSM 12556</name>
    <dbReference type="NCBI Taxonomy" id="926567"/>
    <lineage>
        <taxon>Bacteria</taxon>
        <taxon>Thermotogati</taxon>
        <taxon>Synergistota</taxon>
        <taxon>Synergistia</taxon>
        <taxon>Synergistales</taxon>
        <taxon>Synergistaceae</taxon>
        <taxon>Thermanaerovibrio</taxon>
    </lineage>
</organism>
<proteinExistence type="predicted"/>
<protein>
    <submittedName>
        <fullName evidence="3">Putative transcriptional regulator</fullName>
    </submittedName>
</protein>
<dbReference type="STRING" id="926567.TheveDRAFT_1208"/>
<dbReference type="AlphaFoldDB" id="H0UMX5"/>
<dbReference type="GO" id="GO:0005829">
    <property type="term" value="C:cytosol"/>
    <property type="evidence" value="ECO:0007669"/>
    <property type="project" value="TreeGrafter"/>
</dbReference>
<evidence type="ECO:0000259" key="2">
    <source>
        <dbReference type="PROSITE" id="PS50943"/>
    </source>
</evidence>
<dbReference type="InterPro" id="IPR010982">
    <property type="entry name" value="Lambda_DNA-bd_dom_sf"/>
</dbReference>
<dbReference type="InterPro" id="IPR050807">
    <property type="entry name" value="TransReg_Diox_bact_type"/>
</dbReference>
<dbReference type="RefSeq" id="WP_006583824.1">
    <property type="nucleotide sequence ID" value="NZ_CM001377.1"/>
</dbReference>